<name>A0A9D5X809_9ACTN</name>
<dbReference type="GO" id="GO:0004519">
    <property type="term" value="F:endonuclease activity"/>
    <property type="evidence" value="ECO:0007669"/>
    <property type="project" value="UniProtKB-KW"/>
</dbReference>
<feature type="domain" description="HNH nuclease" evidence="1">
    <location>
        <begin position="243"/>
        <end position="292"/>
    </location>
</feature>
<keyword evidence="2" id="KW-0378">Hydrolase</keyword>
<keyword evidence="2" id="KW-0255">Endonuclease</keyword>
<proteinExistence type="predicted"/>
<sequence>MFDQIITECKIFNPTLERAFKIAPKEFVPAYQWFIDHEDDDIDKLPHHLKKGFNVGGISISRDSGIHSPSKDKVTYGLKQYALSVHASNGNGRYEDGDPIFYSDGTWSIEYSEHVKSKGNQIQSTMYNTFLMNCLNDGLPIGLIVKNKNHNENKKYKVMGLAFVERYNSTTGMFTLHGPVNAETVNNSSFVSAGFDELKPEIKNQLEQIDDTDERIKELRESVRRQGQAQFRNDLLKAYANRCAISGNDVPQVLQAAHIGQYRGPKTQIVTNGILLRSDLHLLFDAHLLSVEPDSKRIRLSKLLDKTEYIDFNKKQLHMPVYREAYPNEKQLERHFDQFMVETEILI</sequence>
<dbReference type="Pfam" id="PF13391">
    <property type="entry name" value="HNH_2"/>
    <property type="match status" value="1"/>
</dbReference>
<evidence type="ECO:0000259" key="1">
    <source>
        <dbReference type="Pfam" id="PF13391"/>
    </source>
</evidence>
<evidence type="ECO:0000313" key="2">
    <source>
        <dbReference type="EMBL" id="MBF4802958.1"/>
    </source>
</evidence>
<accession>A0A9D5X809</accession>
<dbReference type="Proteomes" id="UP000787322">
    <property type="component" value="Unassembled WGS sequence"/>
</dbReference>
<organism evidence="2 3">
    <name type="scientific">Lancefieldella parvula</name>
    <dbReference type="NCBI Taxonomy" id="1382"/>
    <lineage>
        <taxon>Bacteria</taxon>
        <taxon>Bacillati</taxon>
        <taxon>Actinomycetota</taxon>
        <taxon>Coriobacteriia</taxon>
        <taxon>Coriobacteriales</taxon>
        <taxon>Atopobiaceae</taxon>
        <taxon>Lancefieldella</taxon>
    </lineage>
</organism>
<dbReference type="AlphaFoldDB" id="A0A9D5X809"/>
<gene>
    <name evidence="2" type="ORF">HXK24_03935</name>
</gene>
<reference evidence="2" key="1">
    <citation type="submission" date="2020-04" db="EMBL/GenBank/DDBJ databases">
        <title>Deep metagenomics examines the oral microbiome during advanced dental caries in children, revealing novel taxa and co-occurrences with host molecules.</title>
        <authorList>
            <person name="Baker J.L."/>
            <person name="Morton J.T."/>
            <person name="Dinis M."/>
            <person name="Alvarez R."/>
            <person name="Tran N.C."/>
            <person name="Knight R."/>
            <person name="Edlund A."/>
        </authorList>
    </citation>
    <scope>NUCLEOTIDE SEQUENCE</scope>
    <source>
        <strain evidence="2">JCVI_3_bin.11</strain>
    </source>
</reference>
<evidence type="ECO:0000313" key="3">
    <source>
        <dbReference type="Proteomes" id="UP000787322"/>
    </source>
</evidence>
<keyword evidence="2" id="KW-0540">Nuclease</keyword>
<dbReference type="InterPro" id="IPR003615">
    <property type="entry name" value="HNH_nuc"/>
</dbReference>
<dbReference type="EMBL" id="JABZGU010000076">
    <property type="protein sequence ID" value="MBF4802958.1"/>
    <property type="molecule type" value="Genomic_DNA"/>
</dbReference>
<protein>
    <submittedName>
        <fullName evidence="2">HNH endonuclease</fullName>
    </submittedName>
</protein>
<comment type="caution">
    <text evidence="2">The sequence shown here is derived from an EMBL/GenBank/DDBJ whole genome shotgun (WGS) entry which is preliminary data.</text>
</comment>